<reference evidence="1 2" key="1">
    <citation type="journal article" date="2015" name="Genome Announc.">
        <title>Expanding the biotechnology potential of lactobacilli through comparative genomics of 213 strains and associated genera.</title>
        <authorList>
            <person name="Sun Z."/>
            <person name="Harris H.M."/>
            <person name="McCann A."/>
            <person name="Guo C."/>
            <person name="Argimon S."/>
            <person name="Zhang W."/>
            <person name="Yang X."/>
            <person name="Jeffery I.B."/>
            <person name="Cooney J.C."/>
            <person name="Kagawa T.F."/>
            <person name="Liu W."/>
            <person name="Song Y."/>
            <person name="Salvetti E."/>
            <person name="Wrobel A."/>
            <person name="Rasinkangas P."/>
            <person name="Parkhill J."/>
            <person name="Rea M.C."/>
            <person name="O'Sullivan O."/>
            <person name="Ritari J."/>
            <person name="Douillard F.P."/>
            <person name="Paul Ross R."/>
            <person name="Yang R."/>
            <person name="Briner A.E."/>
            <person name="Felis G.E."/>
            <person name="de Vos W.M."/>
            <person name="Barrangou R."/>
            <person name="Klaenhammer T.R."/>
            <person name="Caufield P.W."/>
            <person name="Cui Y."/>
            <person name="Zhang H."/>
            <person name="O'Toole P.W."/>
        </authorList>
    </citation>
    <scope>NUCLEOTIDE SEQUENCE [LARGE SCALE GENOMIC DNA]</scope>
    <source>
        <strain evidence="1 2">DSM 23026</strain>
    </source>
</reference>
<dbReference type="OrthoDB" id="9926098at2"/>
<organism evidence="1 2">
    <name type="scientific">Pediococcus argentinicus</name>
    <dbReference type="NCBI Taxonomy" id="480391"/>
    <lineage>
        <taxon>Bacteria</taxon>
        <taxon>Bacillati</taxon>
        <taxon>Bacillota</taxon>
        <taxon>Bacilli</taxon>
        <taxon>Lactobacillales</taxon>
        <taxon>Lactobacillaceae</taxon>
        <taxon>Pediococcus</taxon>
    </lineage>
</organism>
<evidence type="ECO:0000313" key="1">
    <source>
        <dbReference type="EMBL" id="KRO25834.1"/>
    </source>
</evidence>
<evidence type="ECO:0000313" key="2">
    <source>
        <dbReference type="Proteomes" id="UP000051249"/>
    </source>
</evidence>
<dbReference type="RefSeq" id="WP_057798161.1">
    <property type="nucleotide sequence ID" value="NZ_BJZZ01000005.1"/>
</dbReference>
<accession>A0A0R2NRM9</accession>
<gene>
    <name evidence="1" type="ORF">IV88_GL001369</name>
</gene>
<dbReference type="Proteomes" id="UP000051249">
    <property type="component" value="Unassembled WGS sequence"/>
</dbReference>
<dbReference type="AlphaFoldDB" id="A0A0R2NRM9"/>
<sequence>MQNTPVKFEKISAMMLRKPTIEEVGRFVKHPELVQQVDERTWAVPFFEPMDLYLVCFVNLAGHAIIAASKGYISHSTKSVVLTGPIPLCKAIQDIKEVDPQFAQHTIDLFEDEVQKGVVSWGVVDF</sequence>
<dbReference type="PATRIC" id="fig|480391.4.peg.1393"/>
<protein>
    <submittedName>
        <fullName evidence="1">Uncharacterized protein</fullName>
    </submittedName>
</protein>
<dbReference type="EMBL" id="JQCQ01000005">
    <property type="protein sequence ID" value="KRO25834.1"/>
    <property type="molecule type" value="Genomic_DNA"/>
</dbReference>
<proteinExistence type="predicted"/>
<keyword evidence="2" id="KW-1185">Reference proteome</keyword>
<comment type="caution">
    <text evidence="1">The sequence shown here is derived from an EMBL/GenBank/DDBJ whole genome shotgun (WGS) entry which is preliminary data.</text>
</comment>
<name>A0A0R2NRM9_9LACO</name>